<dbReference type="InterPro" id="IPR008042">
    <property type="entry name" value="Retrotrans_Pao"/>
</dbReference>
<dbReference type="RefSeq" id="XP_042586291.1">
    <property type="nucleotide sequence ID" value="XM_042730357.1"/>
</dbReference>
<sequence length="569" mass="65700">MINKGYAEQLPTQQLKGDSGKVWYIPHHGVRHPRKRNLRVVFDCGAAFKGTSLNQVLLQGPNFTSTLLGVLLRFRQESVAVMGDIQAMFHQVRVAEEDRDFLRFLWWQNGVFTKEVSVFRMTVHLFGAVSSPSCAAFALRKTADDHQCEFHEEVVQTLKENFYVDDCLKSVASEEEAVSLVQDLSNLCQQGGFNLTKWISNKRTVLQTLPEECRAKEWKELDLDKDSLPVERALGLLWCAETDSFKFKLEIQEKSCTRRGMLSVSSSVYDQFGILGPVVLPAKIMLQELCRRNFGWDETVPYEILCGWTRWLKELNALSEFKFERCVKPMSWGFYIHAQLHHFSDASEQGYGTVTYLRIQNSNSDIHVSFLMGKARVTPLKAITVPRLELTAAVLAVRVDLMLKKELRLQLQESVFWTDSTSVLKYVMNEDKRFHTFVANRVSIIREATETSQWRYVGTKENPADYASRGRRAGDFIKNNRWIEGPKFLYKPEEDWPVNMVDTAVGVEDLEVKKEASVNVVNTQGSLKGTNRLMAYFSDWRRLRVSVAWLLKLKRMLLRRICKRRVRYC</sequence>
<dbReference type="OrthoDB" id="10051210at2759"/>
<reference evidence="1" key="1">
    <citation type="submission" date="2025-08" db="UniProtKB">
        <authorList>
            <consortium name="RefSeq"/>
        </authorList>
    </citation>
    <scope>IDENTIFICATION</scope>
    <source>
        <tissue evidence="1">Muscle</tissue>
    </source>
</reference>
<accession>A0A9Q9WMT7</accession>
<organism evidence="1">
    <name type="scientific">Cyprinus carpio</name>
    <name type="common">Common carp</name>
    <dbReference type="NCBI Taxonomy" id="7962"/>
    <lineage>
        <taxon>Eukaryota</taxon>
        <taxon>Metazoa</taxon>
        <taxon>Chordata</taxon>
        <taxon>Craniata</taxon>
        <taxon>Vertebrata</taxon>
        <taxon>Euteleostomi</taxon>
        <taxon>Actinopterygii</taxon>
        <taxon>Neopterygii</taxon>
        <taxon>Teleostei</taxon>
        <taxon>Ostariophysi</taxon>
        <taxon>Cypriniformes</taxon>
        <taxon>Cyprinidae</taxon>
        <taxon>Cyprininae</taxon>
        <taxon>Cyprinus</taxon>
    </lineage>
</organism>
<dbReference type="Pfam" id="PF05380">
    <property type="entry name" value="Peptidase_A17"/>
    <property type="match status" value="1"/>
</dbReference>
<dbReference type="KEGG" id="ccar:122138292"/>
<gene>
    <name evidence="1" type="primary">LOC122138292</name>
</gene>
<proteinExistence type="predicted"/>
<dbReference type="GeneID" id="122138292"/>
<dbReference type="Proteomes" id="UP001155660">
    <property type="component" value="Chromosome B8"/>
</dbReference>
<protein>
    <submittedName>
        <fullName evidence="1">Uncharacterized protein LOC122138292</fullName>
    </submittedName>
</protein>
<evidence type="ECO:0000313" key="1">
    <source>
        <dbReference type="RefSeq" id="XP_042586291.1"/>
    </source>
</evidence>
<dbReference type="PANTHER" id="PTHR47331:SF3">
    <property type="match status" value="1"/>
</dbReference>
<dbReference type="AlphaFoldDB" id="A0A9Q9WMT7"/>
<dbReference type="CDD" id="cd01644">
    <property type="entry name" value="RT_pepA17"/>
    <property type="match status" value="1"/>
</dbReference>
<name>A0A9Q9WMT7_CYPCA</name>
<dbReference type="PANTHER" id="PTHR47331">
    <property type="entry name" value="PHD-TYPE DOMAIN-CONTAINING PROTEIN"/>
    <property type="match status" value="1"/>
</dbReference>